<evidence type="ECO:0000313" key="2">
    <source>
        <dbReference type="Proteomes" id="UP000075243"/>
    </source>
</evidence>
<gene>
    <name evidence="1" type="ORF">KK1_029638</name>
</gene>
<dbReference type="Gramene" id="C.cajan_28920.t">
    <property type="protein sequence ID" value="C.cajan_28920.t.cds1"/>
    <property type="gene ID" value="C.cajan_28920"/>
</dbReference>
<accession>A0A151S1L9</accession>
<evidence type="ECO:0000313" key="1">
    <source>
        <dbReference type="EMBL" id="KYP48658.1"/>
    </source>
</evidence>
<organism evidence="1 2">
    <name type="scientific">Cajanus cajan</name>
    <name type="common">Pigeon pea</name>
    <name type="synonym">Cajanus indicus</name>
    <dbReference type="NCBI Taxonomy" id="3821"/>
    <lineage>
        <taxon>Eukaryota</taxon>
        <taxon>Viridiplantae</taxon>
        <taxon>Streptophyta</taxon>
        <taxon>Embryophyta</taxon>
        <taxon>Tracheophyta</taxon>
        <taxon>Spermatophyta</taxon>
        <taxon>Magnoliopsida</taxon>
        <taxon>eudicotyledons</taxon>
        <taxon>Gunneridae</taxon>
        <taxon>Pentapetalae</taxon>
        <taxon>rosids</taxon>
        <taxon>fabids</taxon>
        <taxon>Fabales</taxon>
        <taxon>Fabaceae</taxon>
        <taxon>Papilionoideae</taxon>
        <taxon>50 kb inversion clade</taxon>
        <taxon>NPAAA clade</taxon>
        <taxon>indigoferoid/millettioid clade</taxon>
        <taxon>Phaseoleae</taxon>
        <taxon>Cajanus</taxon>
    </lineage>
</organism>
<dbReference type="Proteomes" id="UP000075243">
    <property type="component" value="Unassembled WGS sequence"/>
</dbReference>
<proteinExistence type="predicted"/>
<sequence length="61" mass="6873">MFGRFQIILNGLKSMGTKFSSAQNNLKILDNLPKIWESKATTISKACDFKVLTLDELLRAL</sequence>
<name>A0A151S1L9_CAJCA</name>
<dbReference type="EMBL" id="KQ483494">
    <property type="protein sequence ID" value="KYP48658.1"/>
    <property type="molecule type" value="Genomic_DNA"/>
</dbReference>
<reference evidence="1" key="1">
    <citation type="journal article" date="2012" name="Nat. Biotechnol.">
        <title>Draft genome sequence of pigeonpea (Cajanus cajan), an orphan legume crop of resource-poor farmers.</title>
        <authorList>
            <person name="Varshney R.K."/>
            <person name="Chen W."/>
            <person name="Li Y."/>
            <person name="Bharti A.K."/>
            <person name="Saxena R.K."/>
            <person name="Schlueter J.A."/>
            <person name="Donoghue M.T."/>
            <person name="Azam S."/>
            <person name="Fan G."/>
            <person name="Whaley A.M."/>
            <person name="Farmer A.D."/>
            <person name="Sheridan J."/>
            <person name="Iwata A."/>
            <person name="Tuteja R."/>
            <person name="Penmetsa R.V."/>
            <person name="Wu W."/>
            <person name="Upadhyaya H.D."/>
            <person name="Yang S.P."/>
            <person name="Shah T."/>
            <person name="Saxena K.B."/>
            <person name="Michael T."/>
            <person name="McCombie W.R."/>
            <person name="Yang B."/>
            <person name="Zhang G."/>
            <person name="Yang H."/>
            <person name="Wang J."/>
            <person name="Spillane C."/>
            <person name="Cook D.R."/>
            <person name="May G.D."/>
            <person name="Xu X."/>
            <person name="Jackson S.A."/>
        </authorList>
    </citation>
    <scope>NUCLEOTIDE SEQUENCE [LARGE SCALE GENOMIC DNA]</scope>
</reference>
<dbReference type="AlphaFoldDB" id="A0A151S1L9"/>
<evidence type="ECO:0008006" key="3">
    <source>
        <dbReference type="Google" id="ProtNLM"/>
    </source>
</evidence>
<keyword evidence="2" id="KW-1185">Reference proteome</keyword>
<protein>
    <recommendedName>
        <fullName evidence="3">Retrovirus-related Pol polyprotein from transposon TNT 1-94</fullName>
    </recommendedName>
</protein>